<dbReference type="AlphaFoldDB" id="T0HPL2"/>
<organism evidence="1 2">
    <name type="scientific">Sphingobium lactosutens DS20</name>
    <dbReference type="NCBI Taxonomy" id="1331060"/>
    <lineage>
        <taxon>Bacteria</taxon>
        <taxon>Pseudomonadati</taxon>
        <taxon>Pseudomonadota</taxon>
        <taxon>Alphaproteobacteria</taxon>
        <taxon>Sphingomonadales</taxon>
        <taxon>Sphingomonadaceae</taxon>
        <taxon>Sphingobium</taxon>
    </lineage>
</organism>
<reference evidence="1 2" key="1">
    <citation type="journal article" date="2013" name="Genome Announc.">
        <title>Draft Genome Sequence of Sphingobium lactosutens Strain DS20T, Isolated from a Hexachlorocyclohexane Dumpsite.</title>
        <authorList>
            <person name="Kumar R."/>
            <person name="Dwivedi V."/>
            <person name="Negi V."/>
            <person name="Khurana J.P."/>
            <person name="Lal R."/>
        </authorList>
    </citation>
    <scope>NUCLEOTIDE SEQUENCE [LARGE SCALE GENOMIC DNA]</scope>
    <source>
        <strain evidence="1 2">DS20</strain>
    </source>
</reference>
<gene>
    <name evidence="1" type="ORF">RLDS_12435</name>
</gene>
<keyword evidence="2" id="KW-1185">Reference proteome</keyword>
<comment type="caution">
    <text evidence="1">The sequence shown here is derived from an EMBL/GenBank/DDBJ whole genome shotgun (WGS) entry which is preliminary data.</text>
</comment>
<proteinExistence type="predicted"/>
<evidence type="ECO:0000313" key="2">
    <source>
        <dbReference type="Proteomes" id="UP000015531"/>
    </source>
</evidence>
<name>T0HPL2_9SPHN</name>
<protein>
    <submittedName>
        <fullName evidence="1">Uncharacterized protein</fullName>
    </submittedName>
</protein>
<dbReference type="Proteomes" id="UP000015531">
    <property type="component" value="Unassembled WGS sequence"/>
</dbReference>
<sequence>MKPDGIKLSRGSRLRHHCDEAQSEQLGEISFRNRRRARGRLDQHGIGADLLIAQSIEEKRAGEPMLKAAGGMRALVFQVECNARHLRQFDPY</sequence>
<accession>T0HPL2</accession>
<dbReference type="EMBL" id="ATDP01000089">
    <property type="protein sequence ID" value="EQB14972.1"/>
    <property type="molecule type" value="Genomic_DNA"/>
</dbReference>
<evidence type="ECO:0000313" key="1">
    <source>
        <dbReference type="EMBL" id="EQB14972.1"/>
    </source>
</evidence>